<dbReference type="PROSITE" id="PS00107">
    <property type="entry name" value="PROTEIN_KINASE_ATP"/>
    <property type="match status" value="1"/>
</dbReference>
<dbReference type="PROSITE" id="PS50011">
    <property type="entry name" value="PROTEIN_KINASE_DOM"/>
    <property type="match status" value="1"/>
</dbReference>
<feature type="binding site" evidence="8">
    <location>
        <position position="649"/>
    </location>
    <ligand>
        <name>ATP</name>
        <dbReference type="ChEBI" id="CHEBI:30616"/>
    </ligand>
</feature>
<dbReference type="Pfam" id="PF00069">
    <property type="entry name" value="Pkinase"/>
    <property type="match status" value="1"/>
</dbReference>
<keyword evidence="3" id="KW-0808">Transferase</keyword>
<feature type="compositionally biased region" description="Low complexity" evidence="9">
    <location>
        <begin position="366"/>
        <end position="380"/>
    </location>
</feature>
<dbReference type="GO" id="GO:0005524">
    <property type="term" value="F:ATP binding"/>
    <property type="evidence" value="ECO:0007669"/>
    <property type="project" value="UniProtKB-UniRule"/>
</dbReference>
<accession>A0AAD4DHP5</accession>
<comment type="similarity">
    <text evidence="7">Belongs to the protein kinase superfamily. CMGC Ser/Thr protein kinase family.</text>
</comment>
<evidence type="ECO:0000313" key="11">
    <source>
        <dbReference type="EMBL" id="KAG0278473.1"/>
    </source>
</evidence>
<feature type="compositionally biased region" description="Low complexity" evidence="9">
    <location>
        <begin position="104"/>
        <end position="123"/>
    </location>
</feature>
<feature type="compositionally biased region" description="Low complexity" evidence="9">
    <location>
        <begin position="431"/>
        <end position="444"/>
    </location>
</feature>
<evidence type="ECO:0000259" key="10">
    <source>
        <dbReference type="PROSITE" id="PS50011"/>
    </source>
</evidence>
<evidence type="ECO:0000256" key="6">
    <source>
        <dbReference type="ARBA" id="ARBA00022840"/>
    </source>
</evidence>
<dbReference type="Gene3D" id="3.30.200.20">
    <property type="entry name" value="Phosphorylase Kinase, domain 1"/>
    <property type="match status" value="1"/>
</dbReference>
<feature type="compositionally biased region" description="Polar residues" evidence="9">
    <location>
        <begin position="464"/>
        <end position="482"/>
    </location>
</feature>
<dbReference type="PANTHER" id="PTHR24058">
    <property type="entry name" value="DUAL SPECIFICITY PROTEIN KINASE"/>
    <property type="match status" value="1"/>
</dbReference>
<dbReference type="AlphaFoldDB" id="A0AAD4DHP5"/>
<sequence>MSPSPMQNELIEAEEGEIVEQEGSPAQSLTTARTSTRPAPVSVTATTEATVATGNSKPKAETSKATTQDEAGTKRRAPSSYGSSREDRNGREQQQQDQVKTSSHDLTSPSSSSSQSLHDSNSPAKVRKIRHGESPSVSSRSSPSEDLKAIHIGYSSHSNSPALDKDVEMAPASPTASNASSDHRSTTSSHRQDRIGDRSRRSLSRDEDDSSRRKHRDRSSDRDRDRRYSSRSRRSPSPRHSSSSRREERRSSRDRSYSDRRDYDRERSSRSHGKSSHPIMTSGRNDRSDRSFEQELERYSRERSNRRDDDRKGSSRESSREPRTRDERVAPEKSTDKLTSSRAHVGSNDTKRETQSTTHKGSKESAPTTPSAAVTTPTRTENNIEPAKKEDEPMVDIPVLIDEEKDEAAILEERRRKRQEMLRRAQSAQKPSTPTPTSTAPNSTGVTPVLPSVPTLAVIPTSPAAASTPGSMNDSQPGTPTSAVEDRPFHRALLSTRKSASDIAILKSKDAYESVAQGTDTDHDMSATDYQEAAPSLPAAVAKKALVTEPVEVDMFADPEDDMFAIGEEGADISMSAKPAVKSAAGETTGDYNPTLVDNWDDAEGYYRFGHGELLDGRYLVTSVLGKGVFSSVVKARDSKNGDEEVAIKILRSNEAMYKAGKKELDILKRLMDNDPLNKKHVIRLLRHFEHRGHLCLVFESLSMNLREVLKKFGKDVGLNINAVRIYAQQLFLALSLLKKSNVLHADIKPDNILVNDAKNILKLCDLGSASDTSENEITPYLVSRFYRAPEIILGLPYDPALDMWSIGCTLYELFTGKILFSGRSNNQMLKHMMDLKGPFPKKMIRKGEFNQNHFDEDCNFLSVEVEKVTQKDVIRTIQIAKPTKDLKARLMPFTNQMAPADVIQVNHFIQLLDRCLNLNPEQRITPQEALVHPFIKPPK</sequence>
<dbReference type="SUPFAM" id="SSF56112">
    <property type="entry name" value="Protein kinase-like (PK-like)"/>
    <property type="match status" value="1"/>
</dbReference>
<evidence type="ECO:0000256" key="8">
    <source>
        <dbReference type="PROSITE-ProRule" id="PRU10141"/>
    </source>
</evidence>
<feature type="domain" description="Protein kinase" evidence="10">
    <location>
        <begin position="619"/>
        <end position="936"/>
    </location>
</feature>
<name>A0AAD4DHP5_9FUNG</name>
<dbReference type="Proteomes" id="UP001194580">
    <property type="component" value="Unassembled WGS sequence"/>
</dbReference>
<dbReference type="EMBL" id="JAAAIL010000193">
    <property type="protein sequence ID" value="KAG0278473.1"/>
    <property type="molecule type" value="Genomic_DNA"/>
</dbReference>
<evidence type="ECO:0000256" key="5">
    <source>
        <dbReference type="ARBA" id="ARBA00022777"/>
    </source>
</evidence>
<keyword evidence="5" id="KW-0418">Kinase</keyword>
<evidence type="ECO:0000313" key="12">
    <source>
        <dbReference type="Proteomes" id="UP001194580"/>
    </source>
</evidence>
<feature type="compositionally biased region" description="Basic and acidic residues" evidence="9">
    <location>
        <begin position="244"/>
        <end position="269"/>
    </location>
</feature>
<dbReference type="SMART" id="SM00220">
    <property type="entry name" value="S_TKc"/>
    <property type="match status" value="1"/>
</dbReference>
<dbReference type="InterPro" id="IPR050494">
    <property type="entry name" value="Ser_Thr_dual-spec_kinase"/>
</dbReference>
<evidence type="ECO:0000256" key="1">
    <source>
        <dbReference type="ARBA" id="ARBA00012513"/>
    </source>
</evidence>
<evidence type="ECO:0000256" key="7">
    <source>
        <dbReference type="ARBA" id="ARBA00023596"/>
    </source>
</evidence>
<feature type="compositionally biased region" description="Basic and acidic residues" evidence="9">
    <location>
        <begin position="218"/>
        <end position="228"/>
    </location>
</feature>
<gene>
    <name evidence="11" type="primary">PRP4</name>
    <name evidence="11" type="ORF">BGZ95_003934</name>
</gene>
<feature type="compositionally biased region" description="Polar residues" evidence="9">
    <location>
        <begin position="24"/>
        <end position="37"/>
    </location>
</feature>
<dbReference type="InterPro" id="IPR044092">
    <property type="entry name" value="STKc_PRP4"/>
</dbReference>
<dbReference type="CDD" id="cd14135">
    <property type="entry name" value="STKc_PRP4"/>
    <property type="match status" value="1"/>
</dbReference>
<evidence type="ECO:0000256" key="2">
    <source>
        <dbReference type="ARBA" id="ARBA00022527"/>
    </source>
</evidence>
<dbReference type="FunFam" id="1.10.510.10:FF:000078">
    <property type="entry name" value="Serine/threonine-protein kinase PRP4 homolog"/>
    <property type="match status" value="1"/>
</dbReference>
<dbReference type="InterPro" id="IPR017441">
    <property type="entry name" value="Protein_kinase_ATP_BS"/>
</dbReference>
<evidence type="ECO:0000256" key="3">
    <source>
        <dbReference type="ARBA" id="ARBA00022679"/>
    </source>
</evidence>
<dbReference type="InterPro" id="IPR000719">
    <property type="entry name" value="Prot_kinase_dom"/>
</dbReference>
<dbReference type="InterPro" id="IPR011009">
    <property type="entry name" value="Kinase-like_dom_sf"/>
</dbReference>
<proteinExistence type="inferred from homology"/>
<dbReference type="GO" id="GO:0045292">
    <property type="term" value="P:mRNA cis splicing, via spliceosome"/>
    <property type="evidence" value="ECO:0007669"/>
    <property type="project" value="InterPro"/>
</dbReference>
<keyword evidence="11" id="KW-0687">Ribonucleoprotein</keyword>
<dbReference type="InterPro" id="IPR008271">
    <property type="entry name" value="Ser/Thr_kinase_AS"/>
</dbReference>
<keyword evidence="6 8" id="KW-0067">ATP-binding</keyword>
<comment type="caution">
    <text evidence="11">The sequence shown here is derived from an EMBL/GenBank/DDBJ whole genome shotgun (WGS) entry which is preliminary data.</text>
</comment>
<feature type="region of interest" description="Disordered" evidence="9">
    <location>
        <begin position="1"/>
        <end position="485"/>
    </location>
</feature>
<keyword evidence="4 8" id="KW-0547">Nucleotide-binding</keyword>
<feature type="compositionally biased region" description="Low complexity" evidence="9">
    <location>
        <begin position="170"/>
        <end position="180"/>
    </location>
</feature>
<feature type="compositionally biased region" description="Basic and acidic residues" evidence="9">
    <location>
        <begin position="181"/>
        <end position="205"/>
    </location>
</feature>
<organism evidence="11 12">
    <name type="scientific">Linnemannia exigua</name>
    <dbReference type="NCBI Taxonomy" id="604196"/>
    <lineage>
        <taxon>Eukaryota</taxon>
        <taxon>Fungi</taxon>
        <taxon>Fungi incertae sedis</taxon>
        <taxon>Mucoromycota</taxon>
        <taxon>Mortierellomycotina</taxon>
        <taxon>Mortierellomycetes</taxon>
        <taxon>Mortierellales</taxon>
        <taxon>Mortierellaceae</taxon>
        <taxon>Linnemannia</taxon>
    </lineage>
</organism>
<dbReference type="EC" id="2.7.11.1" evidence="1"/>
<reference evidence="11" key="1">
    <citation type="journal article" date="2020" name="Fungal Divers.">
        <title>Resolving the Mortierellaceae phylogeny through synthesis of multi-gene phylogenetics and phylogenomics.</title>
        <authorList>
            <person name="Vandepol N."/>
            <person name="Liber J."/>
            <person name="Desiro A."/>
            <person name="Na H."/>
            <person name="Kennedy M."/>
            <person name="Barry K."/>
            <person name="Grigoriev I.V."/>
            <person name="Miller A.N."/>
            <person name="O'Donnell K."/>
            <person name="Stajich J.E."/>
            <person name="Bonito G."/>
        </authorList>
    </citation>
    <scope>NUCLEOTIDE SEQUENCE</scope>
    <source>
        <strain evidence="11">NRRL 28262</strain>
    </source>
</reference>
<keyword evidence="12" id="KW-1185">Reference proteome</keyword>
<feature type="compositionally biased region" description="Basic and acidic residues" evidence="9">
    <location>
        <begin position="407"/>
        <end position="423"/>
    </location>
</feature>
<dbReference type="PANTHER" id="PTHR24058:SF103">
    <property type="entry name" value="SERINE_THREONINE-PROTEIN KINASE PRP4 HOMOLOG"/>
    <property type="match status" value="1"/>
</dbReference>
<dbReference type="PROSITE" id="PS00108">
    <property type="entry name" value="PROTEIN_KINASE_ST"/>
    <property type="match status" value="1"/>
</dbReference>
<evidence type="ECO:0000256" key="4">
    <source>
        <dbReference type="ARBA" id="ARBA00022741"/>
    </source>
</evidence>
<keyword evidence="2" id="KW-0723">Serine/threonine-protein kinase</keyword>
<dbReference type="Gene3D" id="1.10.510.10">
    <property type="entry name" value="Transferase(Phosphotransferase) domain 1"/>
    <property type="match status" value="1"/>
</dbReference>
<dbReference type="GO" id="GO:0004674">
    <property type="term" value="F:protein serine/threonine kinase activity"/>
    <property type="evidence" value="ECO:0007669"/>
    <property type="project" value="UniProtKB-KW"/>
</dbReference>
<feature type="compositionally biased region" description="Acidic residues" evidence="9">
    <location>
        <begin position="11"/>
        <end position="20"/>
    </location>
</feature>
<dbReference type="GO" id="GO:1990904">
    <property type="term" value="C:ribonucleoprotein complex"/>
    <property type="evidence" value="ECO:0007669"/>
    <property type="project" value="UniProtKB-KW"/>
</dbReference>
<feature type="compositionally biased region" description="Low complexity" evidence="9">
    <location>
        <begin position="41"/>
        <end position="53"/>
    </location>
</feature>
<protein>
    <recommendedName>
        <fullName evidence="1">non-specific serine/threonine protein kinase</fullName>
        <ecNumber evidence="1">2.7.11.1</ecNumber>
    </recommendedName>
</protein>
<feature type="compositionally biased region" description="Basic and acidic residues" evidence="9">
    <location>
        <begin position="284"/>
        <end position="336"/>
    </location>
</feature>
<evidence type="ECO:0000256" key="9">
    <source>
        <dbReference type="SAM" id="MobiDB-lite"/>
    </source>
</evidence>